<dbReference type="EMBL" id="DVMV01000012">
    <property type="protein sequence ID" value="HIU44976.1"/>
    <property type="molecule type" value="Genomic_DNA"/>
</dbReference>
<evidence type="ECO:0000256" key="3">
    <source>
        <dbReference type="PROSITE-ProRule" id="PRU00209"/>
    </source>
</evidence>
<dbReference type="SUPFAM" id="SSF50249">
    <property type="entry name" value="Nucleic acid-binding proteins"/>
    <property type="match status" value="1"/>
</dbReference>
<evidence type="ECO:0000259" key="4">
    <source>
        <dbReference type="PROSITE" id="PS50886"/>
    </source>
</evidence>
<protein>
    <recommendedName>
        <fullName evidence="4">tRNA-binding domain-containing protein</fullName>
    </recommendedName>
</protein>
<name>A0A9D1S2N3_9FIRM</name>
<organism evidence="5 6">
    <name type="scientific">Candidatus Alloenteromonas pullicola</name>
    <dbReference type="NCBI Taxonomy" id="2840784"/>
    <lineage>
        <taxon>Bacteria</taxon>
        <taxon>Bacillati</taxon>
        <taxon>Bacillota</taxon>
        <taxon>Bacillota incertae sedis</taxon>
        <taxon>Candidatus Alloenteromonas</taxon>
    </lineage>
</organism>
<reference evidence="5" key="1">
    <citation type="submission" date="2020-10" db="EMBL/GenBank/DDBJ databases">
        <authorList>
            <person name="Gilroy R."/>
        </authorList>
    </citation>
    <scope>NUCLEOTIDE SEQUENCE</scope>
    <source>
        <strain evidence="5">ChiGjej1B1-22543</strain>
    </source>
</reference>
<comment type="caution">
    <text evidence="5">The sequence shown here is derived from an EMBL/GenBank/DDBJ whole genome shotgun (WGS) entry which is preliminary data.</text>
</comment>
<proteinExistence type="predicted"/>
<dbReference type="Proteomes" id="UP000824070">
    <property type="component" value="Unassembled WGS sequence"/>
</dbReference>
<dbReference type="InterPro" id="IPR012340">
    <property type="entry name" value="NA-bd_OB-fold"/>
</dbReference>
<reference evidence="5" key="2">
    <citation type="journal article" date="2021" name="PeerJ">
        <title>Extensive microbial diversity within the chicken gut microbiome revealed by metagenomics and culture.</title>
        <authorList>
            <person name="Gilroy R."/>
            <person name="Ravi A."/>
            <person name="Getino M."/>
            <person name="Pursley I."/>
            <person name="Horton D.L."/>
            <person name="Alikhan N.F."/>
            <person name="Baker D."/>
            <person name="Gharbi K."/>
            <person name="Hall N."/>
            <person name="Watson M."/>
            <person name="Adriaenssens E.M."/>
            <person name="Foster-Nyarko E."/>
            <person name="Jarju S."/>
            <person name="Secka A."/>
            <person name="Antonio M."/>
            <person name="Oren A."/>
            <person name="Chaudhuri R.R."/>
            <person name="La Ragione R."/>
            <person name="Hildebrand F."/>
            <person name="Pallen M.J."/>
        </authorList>
    </citation>
    <scope>NUCLEOTIDE SEQUENCE</scope>
    <source>
        <strain evidence="5">ChiGjej1B1-22543</strain>
    </source>
</reference>
<keyword evidence="2 3" id="KW-0694">RNA-binding</keyword>
<accession>A0A9D1S2N3</accession>
<dbReference type="InterPro" id="IPR037154">
    <property type="entry name" value="YtpR-like_sf"/>
</dbReference>
<feature type="domain" description="TRNA-binding" evidence="4">
    <location>
        <begin position="79"/>
        <end position="184"/>
    </location>
</feature>
<dbReference type="GO" id="GO:0000049">
    <property type="term" value="F:tRNA binding"/>
    <property type="evidence" value="ECO:0007669"/>
    <property type="project" value="UniProtKB-UniRule"/>
</dbReference>
<dbReference type="InterPro" id="IPR002547">
    <property type="entry name" value="tRNA-bd_dom"/>
</dbReference>
<keyword evidence="1 3" id="KW-0820">tRNA-binding</keyword>
<sequence>MRDVFYNREWDYLFVKCGEGKPDRSLDENGATLLFRGDEFLGANIANPKGMTLQDGLNVRLSDKDEEALRGYLGAHYKDAEPTNFVYAKVVSKEEHPLYERKSILTLDAGKRLSTVTGYQNVDSGDLIAILLPGPRMDGTYFAPRVEKNIAIDCEVCSPKDLRLGDDGTKAYIGNDEEAGKPVF</sequence>
<gene>
    <name evidence="5" type="ORF">IAC52_01625</name>
</gene>
<evidence type="ECO:0000256" key="1">
    <source>
        <dbReference type="ARBA" id="ARBA00022555"/>
    </source>
</evidence>
<dbReference type="Gene3D" id="2.40.50.140">
    <property type="entry name" value="Nucleic acid-binding proteins"/>
    <property type="match status" value="1"/>
</dbReference>
<dbReference type="Gene3D" id="3.30.1940.10">
    <property type="entry name" value="YtpR-like"/>
    <property type="match status" value="1"/>
</dbReference>
<dbReference type="PROSITE" id="PS50886">
    <property type="entry name" value="TRBD"/>
    <property type="match status" value="1"/>
</dbReference>
<evidence type="ECO:0000313" key="5">
    <source>
        <dbReference type="EMBL" id="HIU44976.1"/>
    </source>
</evidence>
<dbReference type="AlphaFoldDB" id="A0A9D1S2N3"/>
<evidence type="ECO:0000256" key="2">
    <source>
        <dbReference type="ARBA" id="ARBA00022884"/>
    </source>
</evidence>
<evidence type="ECO:0000313" key="6">
    <source>
        <dbReference type="Proteomes" id="UP000824070"/>
    </source>
</evidence>